<dbReference type="Pfam" id="PF06283">
    <property type="entry name" value="ThuA"/>
    <property type="match status" value="1"/>
</dbReference>
<keyword evidence="1" id="KW-0472">Membrane</keyword>
<dbReference type="InterPro" id="IPR029062">
    <property type="entry name" value="Class_I_gatase-like"/>
</dbReference>
<organism evidence="3 4">
    <name type="scientific">Spirosoma rhododendri</name>
    <dbReference type="NCBI Taxonomy" id="2728024"/>
    <lineage>
        <taxon>Bacteria</taxon>
        <taxon>Pseudomonadati</taxon>
        <taxon>Bacteroidota</taxon>
        <taxon>Cytophagia</taxon>
        <taxon>Cytophagales</taxon>
        <taxon>Cytophagaceae</taxon>
        <taxon>Spirosoma</taxon>
    </lineage>
</organism>
<sequence>MKKGLKIALWSLLGLVVLLFVAGGLFLYKVKNGFPVSYETDRPAINFPANKPAVLLFSKTTGFRHGESIDASKPVFQQLAQRNGWFVYETEEGGVFTPEQLKQFKAVVFDNSTGRVLNDEQQQALSEYVEAGGSLVGIHGSGDDSHHWPWYETNLLGAKFSHHPLNPQLQQADVHVNANVDSTLTRRLPASWKHTDEWYVFFTQPRGVRVVSYIDGDKIIPSGNVLFIKDKNFGMGHNHPVAWYRTVGRGKTFYTSMGHNAAVWQDTDFVQLLTNALQWAMASPK</sequence>
<dbReference type="EMBL" id="CP051677">
    <property type="protein sequence ID" value="QJD81032.1"/>
    <property type="molecule type" value="Genomic_DNA"/>
</dbReference>
<dbReference type="PANTHER" id="PTHR40469">
    <property type="entry name" value="SECRETED GLYCOSYL HYDROLASE"/>
    <property type="match status" value="1"/>
</dbReference>
<keyword evidence="1" id="KW-0812">Transmembrane</keyword>
<evidence type="ECO:0000313" key="4">
    <source>
        <dbReference type="Proteomes" id="UP000501128"/>
    </source>
</evidence>
<keyword evidence="4" id="KW-1185">Reference proteome</keyword>
<gene>
    <name evidence="3" type="ORF">HH216_23350</name>
</gene>
<dbReference type="SUPFAM" id="SSF52317">
    <property type="entry name" value="Class I glutamine amidotransferase-like"/>
    <property type="match status" value="1"/>
</dbReference>
<evidence type="ECO:0000313" key="3">
    <source>
        <dbReference type="EMBL" id="QJD81032.1"/>
    </source>
</evidence>
<evidence type="ECO:0000259" key="2">
    <source>
        <dbReference type="Pfam" id="PF06283"/>
    </source>
</evidence>
<keyword evidence="1" id="KW-1133">Transmembrane helix</keyword>
<dbReference type="Gene3D" id="3.40.50.880">
    <property type="match status" value="1"/>
</dbReference>
<dbReference type="AlphaFoldDB" id="A0A7L5DTT7"/>
<accession>A0A7L5DTT7</accession>
<evidence type="ECO:0000256" key="1">
    <source>
        <dbReference type="SAM" id="Phobius"/>
    </source>
</evidence>
<dbReference type="CDD" id="cd03143">
    <property type="entry name" value="A4_beta-galactosidase_middle_domain"/>
    <property type="match status" value="1"/>
</dbReference>
<dbReference type="PANTHER" id="PTHR40469:SF2">
    <property type="entry name" value="GALACTOSE-BINDING DOMAIN-LIKE SUPERFAMILY PROTEIN"/>
    <property type="match status" value="1"/>
</dbReference>
<reference evidence="3 4" key="1">
    <citation type="submission" date="2020-04" db="EMBL/GenBank/DDBJ databases">
        <title>Genome sequencing of novel species.</title>
        <authorList>
            <person name="Heo J."/>
            <person name="Kim S.-J."/>
            <person name="Kim J.-S."/>
            <person name="Hong S.-B."/>
            <person name="Kwon S.-W."/>
        </authorList>
    </citation>
    <scope>NUCLEOTIDE SEQUENCE [LARGE SCALE GENOMIC DNA]</scope>
    <source>
        <strain evidence="3 4">CJU-R4</strain>
    </source>
</reference>
<proteinExistence type="predicted"/>
<feature type="domain" description="ThuA-like" evidence="2">
    <location>
        <begin position="54"/>
        <end position="280"/>
    </location>
</feature>
<feature type="transmembrane region" description="Helical" evidence="1">
    <location>
        <begin position="7"/>
        <end position="28"/>
    </location>
</feature>
<name>A0A7L5DTT7_9BACT</name>
<dbReference type="RefSeq" id="WP_169553051.1">
    <property type="nucleotide sequence ID" value="NZ_CP051677.1"/>
</dbReference>
<dbReference type="KEGG" id="srho:HH216_23350"/>
<dbReference type="InterPro" id="IPR029010">
    <property type="entry name" value="ThuA-like"/>
</dbReference>
<protein>
    <submittedName>
        <fullName evidence="3">ThuA domain-containing protein</fullName>
    </submittedName>
</protein>
<dbReference type="Proteomes" id="UP000501128">
    <property type="component" value="Chromosome"/>
</dbReference>